<proteinExistence type="predicted"/>
<gene>
    <name evidence="2" type="ORF">V6N12_033033</name>
</gene>
<comment type="caution">
    <text evidence="2">The sequence shown here is derived from an EMBL/GenBank/DDBJ whole genome shotgun (WGS) entry which is preliminary data.</text>
</comment>
<accession>A0ABR2CF75</accession>
<sequence length="98" mass="10732">MKKIGENENKKRKKGFYPFIRTGLVHGSSGPEPAHLMTGSATRPSSGWCRPEFGSLDPAPKTGPPQRLRPSLVPIRRGPLDSKPVQQVCQGYPTRPAL</sequence>
<feature type="region of interest" description="Disordered" evidence="1">
    <location>
        <begin position="28"/>
        <end position="98"/>
    </location>
</feature>
<evidence type="ECO:0000313" key="3">
    <source>
        <dbReference type="Proteomes" id="UP001472677"/>
    </source>
</evidence>
<name>A0ABR2CF75_9ROSI</name>
<protein>
    <submittedName>
        <fullName evidence="2">Uncharacterized protein</fullName>
    </submittedName>
</protein>
<evidence type="ECO:0000256" key="1">
    <source>
        <dbReference type="SAM" id="MobiDB-lite"/>
    </source>
</evidence>
<dbReference type="Proteomes" id="UP001472677">
    <property type="component" value="Unassembled WGS sequence"/>
</dbReference>
<organism evidence="2 3">
    <name type="scientific">Hibiscus sabdariffa</name>
    <name type="common">roselle</name>
    <dbReference type="NCBI Taxonomy" id="183260"/>
    <lineage>
        <taxon>Eukaryota</taxon>
        <taxon>Viridiplantae</taxon>
        <taxon>Streptophyta</taxon>
        <taxon>Embryophyta</taxon>
        <taxon>Tracheophyta</taxon>
        <taxon>Spermatophyta</taxon>
        <taxon>Magnoliopsida</taxon>
        <taxon>eudicotyledons</taxon>
        <taxon>Gunneridae</taxon>
        <taxon>Pentapetalae</taxon>
        <taxon>rosids</taxon>
        <taxon>malvids</taxon>
        <taxon>Malvales</taxon>
        <taxon>Malvaceae</taxon>
        <taxon>Malvoideae</taxon>
        <taxon>Hibiscus</taxon>
    </lineage>
</organism>
<keyword evidence="3" id="KW-1185">Reference proteome</keyword>
<reference evidence="2 3" key="1">
    <citation type="journal article" date="2024" name="G3 (Bethesda)">
        <title>Genome assembly of Hibiscus sabdariffa L. provides insights into metabolisms of medicinal natural products.</title>
        <authorList>
            <person name="Kim T."/>
        </authorList>
    </citation>
    <scope>NUCLEOTIDE SEQUENCE [LARGE SCALE GENOMIC DNA]</scope>
    <source>
        <strain evidence="2">TK-2024</strain>
        <tissue evidence="2">Old leaves</tissue>
    </source>
</reference>
<dbReference type="EMBL" id="JBBPBM010000054">
    <property type="protein sequence ID" value="KAK8518041.1"/>
    <property type="molecule type" value="Genomic_DNA"/>
</dbReference>
<evidence type="ECO:0000313" key="2">
    <source>
        <dbReference type="EMBL" id="KAK8518041.1"/>
    </source>
</evidence>